<evidence type="ECO:0000313" key="2">
    <source>
        <dbReference type="Proteomes" id="UP000324767"/>
    </source>
</evidence>
<dbReference type="OrthoDB" id="5800476at2759"/>
<dbReference type="Gene3D" id="3.30.200.20">
    <property type="entry name" value="Phosphorylase Kinase, domain 1"/>
    <property type="match status" value="1"/>
</dbReference>
<keyword evidence="1" id="KW-0808">Transferase</keyword>
<proteinExistence type="predicted"/>
<accession>A0A5M8PHR4</accession>
<comment type="caution">
    <text evidence="1">The sequence shown here is derived from an EMBL/GenBank/DDBJ whole genome shotgun (WGS) entry which is preliminary data.</text>
</comment>
<sequence>MENLNLRIAGIYRLQRRIGEGSFGDVYTETNTEADEDAAIKLEHVLIDPSLLERESRCLSIPLWGSGHFTRCTYIRRNVNTT</sequence>
<protein>
    <submittedName>
        <fullName evidence="1">Casein kinase</fullName>
    </submittedName>
</protein>
<dbReference type="EMBL" id="VXIT01000014">
    <property type="protein sequence ID" value="KAA6408172.1"/>
    <property type="molecule type" value="Genomic_DNA"/>
</dbReference>
<dbReference type="AlphaFoldDB" id="A0A5M8PHR4"/>
<dbReference type="GO" id="GO:0016301">
    <property type="term" value="F:kinase activity"/>
    <property type="evidence" value="ECO:0007669"/>
    <property type="project" value="UniProtKB-KW"/>
</dbReference>
<keyword evidence="1" id="KW-0418">Kinase</keyword>
<name>A0A5M8PHR4_9LECA</name>
<evidence type="ECO:0000313" key="1">
    <source>
        <dbReference type="EMBL" id="KAA6408172.1"/>
    </source>
</evidence>
<gene>
    <name evidence="1" type="ORF">FRX48_07914</name>
</gene>
<dbReference type="InterPro" id="IPR011009">
    <property type="entry name" value="Kinase-like_dom_sf"/>
</dbReference>
<dbReference type="Proteomes" id="UP000324767">
    <property type="component" value="Unassembled WGS sequence"/>
</dbReference>
<organism evidence="1 2">
    <name type="scientific">Lasallia pustulata</name>
    <dbReference type="NCBI Taxonomy" id="136370"/>
    <lineage>
        <taxon>Eukaryota</taxon>
        <taxon>Fungi</taxon>
        <taxon>Dikarya</taxon>
        <taxon>Ascomycota</taxon>
        <taxon>Pezizomycotina</taxon>
        <taxon>Lecanoromycetes</taxon>
        <taxon>OSLEUM clade</taxon>
        <taxon>Umbilicariomycetidae</taxon>
        <taxon>Umbilicariales</taxon>
        <taxon>Umbilicariaceae</taxon>
        <taxon>Lasallia</taxon>
    </lineage>
</organism>
<reference evidence="1 2" key="1">
    <citation type="submission" date="2019-09" db="EMBL/GenBank/DDBJ databases">
        <title>The hologenome of the rock-dwelling lichen Lasallia pustulata.</title>
        <authorList>
            <person name="Greshake Tzovaras B."/>
            <person name="Segers F."/>
            <person name="Bicker A."/>
            <person name="Dal Grande F."/>
            <person name="Otte J."/>
            <person name="Hankeln T."/>
            <person name="Schmitt I."/>
            <person name="Ebersberger I."/>
        </authorList>
    </citation>
    <scope>NUCLEOTIDE SEQUENCE [LARGE SCALE GENOMIC DNA]</scope>
    <source>
        <strain evidence="1">A1-1</strain>
    </source>
</reference>
<dbReference type="SUPFAM" id="SSF56112">
    <property type="entry name" value="Protein kinase-like (PK-like)"/>
    <property type="match status" value="1"/>
</dbReference>